<dbReference type="Proteomes" id="UP000010716">
    <property type="component" value="Unassembled WGS sequence"/>
</dbReference>
<sequence length="202" mass="22733">MKKVIVSVILLLVLGWTVFDTLSDSQHQDSGQGRKEGSLDELVVAIDQEEQPVRETEGESVGLGKGEVAPDFELVTLSGEKIALSDLRGKKVILNIWASWCPPCRAEMPDMQKFYERYQEEVEILAVNLTESEASLENVEQFVEKYELTFPVLLDEKSEVAAMYQAFTIPTSYFIDSKGIIQQKIVGPMSYDWMKEAANAME</sequence>
<dbReference type="Gene3D" id="3.40.30.10">
    <property type="entry name" value="Glutaredoxin"/>
    <property type="match status" value="1"/>
</dbReference>
<dbReference type="SUPFAM" id="SSF52833">
    <property type="entry name" value="Thioredoxin-like"/>
    <property type="match status" value="1"/>
</dbReference>
<dbReference type="CDD" id="cd02966">
    <property type="entry name" value="TlpA_like_family"/>
    <property type="match status" value="1"/>
</dbReference>
<dbReference type="RefSeq" id="WP_007504856.1">
    <property type="nucleotide sequence ID" value="NZ_AFCE01000140.1"/>
</dbReference>
<protein>
    <submittedName>
        <fullName evidence="3">Alkyl hydroperoxide reductase/ Thiol specific antioxidant/ Mal allergen</fullName>
    </submittedName>
    <submittedName>
        <fullName evidence="4">TlpA family protein disulfide reductase</fullName>
    </submittedName>
</protein>
<dbReference type="PANTHER" id="PTHR42852:SF1">
    <property type="entry name" value="THIOREDOXIN-LIKE PROTEIN YNEN"/>
    <property type="match status" value="1"/>
</dbReference>
<proteinExistence type="predicted"/>
<evidence type="ECO:0000313" key="3">
    <source>
        <dbReference type="EMBL" id="EGL82749.1"/>
    </source>
</evidence>
<dbReference type="AlphaFoldDB" id="F5L7F7"/>
<dbReference type="PROSITE" id="PS51352">
    <property type="entry name" value="THIOREDOXIN_2"/>
    <property type="match status" value="1"/>
</dbReference>
<organism evidence="3 5">
    <name type="scientific">Caldalkalibacillus thermarum (strain TA2.A1)</name>
    <dbReference type="NCBI Taxonomy" id="986075"/>
    <lineage>
        <taxon>Bacteria</taxon>
        <taxon>Bacillati</taxon>
        <taxon>Bacillota</taxon>
        <taxon>Bacilli</taxon>
        <taxon>Bacillales</taxon>
        <taxon>Bacillaceae</taxon>
        <taxon>Caldalkalibacillus</taxon>
    </lineage>
</organism>
<dbReference type="Pfam" id="PF00578">
    <property type="entry name" value="AhpC-TSA"/>
    <property type="match status" value="1"/>
</dbReference>
<evidence type="ECO:0000313" key="6">
    <source>
        <dbReference type="Proteomes" id="UP000825179"/>
    </source>
</evidence>
<dbReference type="eggNOG" id="COG0526">
    <property type="taxonomic scope" value="Bacteria"/>
</dbReference>
<dbReference type="InterPro" id="IPR000866">
    <property type="entry name" value="AhpC/TSA"/>
</dbReference>
<reference evidence="4" key="3">
    <citation type="submission" date="2021-08" db="EMBL/GenBank/DDBJ databases">
        <authorList>
            <person name="de Jong S."/>
            <person name="van den Broek M."/>
            <person name="Merkel A."/>
            <person name="de la Torre Cortes P."/>
            <person name="Kalamorz F."/>
            <person name="Cook G."/>
            <person name="van Loosdrecht M."/>
            <person name="McMillan D."/>
        </authorList>
    </citation>
    <scope>NUCLEOTIDE SEQUENCE</scope>
    <source>
        <strain evidence="4">TA2.A1</strain>
    </source>
</reference>
<dbReference type="GO" id="GO:0016209">
    <property type="term" value="F:antioxidant activity"/>
    <property type="evidence" value="ECO:0007669"/>
    <property type="project" value="InterPro"/>
</dbReference>
<feature type="domain" description="Thioredoxin" evidence="2">
    <location>
        <begin position="63"/>
        <end position="202"/>
    </location>
</feature>
<dbReference type="EMBL" id="CP082237">
    <property type="protein sequence ID" value="QZT32553.1"/>
    <property type="molecule type" value="Genomic_DNA"/>
</dbReference>
<evidence type="ECO:0000259" key="2">
    <source>
        <dbReference type="PROSITE" id="PS51352"/>
    </source>
</evidence>
<accession>F5L7F7</accession>
<evidence type="ECO:0000256" key="1">
    <source>
        <dbReference type="ARBA" id="ARBA00023157"/>
    </source>
</evidence>
<dbReference type="InterPro" id="IPR036249">
    <property type="entry name" value="Thioredoxin-like_sf"/>
</dbReference>
<keyword evidence="1" id="KW-1015">Disulfide bond</keyword>
<dbReference type="InterPro" id="IPR013766">
    <property type="entry name" value="Thioredoxin_domain"/>
</dbReference>
<dbReference type="EMBL" id="AFCE01000140">
    <property type="protein sequence ID" value="EGL82749.1"/>
    <property type="molecule type" value="Genomic_DNA"/>
</dbReference>
<evidence type="ECO:0000313" key="4">
    <source>
        <dbReference type="EMBL" id="QZT32553.1"/>
    </source>
</evidence>
<dbReference type="GO" id="GO:0016491">
    <property type="term" value="F:oxidoreductase activity"/>
    <property type="evidence" value="ECO:0007669"/>
    <property type="project" value="InterPro"/>
</dbReference>
<dbReference type="PANTHER" id="PTHR42852">
    <property type="entry name" value="THIOL:DISULFIDE INTERCHANGE PROTEIN DSBE"/>
    <property type="match status" value="1"/>
</dbReference>
<dbReference type="OrthoDB" id="25753at2"/>
<dbReference type="PROSITE" id="PS00194">
    <property type="entry name" value="THIOREDOXIN_1"/>
    <property type="match status" value="1"/>
</dbReference>
<name>F5L7F7_CALTT</name>
<reference evidence="3 5" key="1">
    <citation type="journal article" date="2011" name="J. Bacteriol.">
        <title>Draft genome sequence of the thermoalkaliphilic Caldalkalibacillus thermarum strain TA2.A1.</title>
        <authorList>
            <person name="Kalamorz F."/>
            <person name="Keis S."/>
            <person name="McMillan D.G."/>
            <person name="Olsson K."/>
            <person name="Stanton J.A."/>
            <person name="Stockwell P."/>
            <person name="Black M.A."/>
            <person name="Klingeman D.M."/>
            <person name="Land M.L."/>
            <person name="Han C.S."/>
            <person name="Martin S.L."/>
            <person name="Becher S.A."/>
            <person name="Peddie C.J."/>
            <person name="Morgan H.W."/>
            <person name="Matthies D."/>
            <person name="Preiss L."/>
            <person name="Meier T."/>
            <person name="Brown S.D."/>
            <person name="Cook G.M."/>
        </authorList>
    </citation>
    <scope>NUCLEOTIDE SEQUENCE [LARGE SCALE GENOMIC DNA]</scope>
    <source>
        <strain evidence="3 5">TA2.A1</strain>
    </source>
</reference>
<reference evidence="4 6" key="2">
    <citation type="journal article" date="2020" name="Extremophiles">
        <title>Genomic analysis of Caldalkalibacillus thermarum TA2.A1 reveals aerobic alkaliphilic metabolism and evolutionary hallmarks linking alkaliphilic bacteria and plant life.</title>
        <authorList>
            <person name="de Jong S.I."/>
            <person name="van den Broek M.A."/>
            <person name="Merkel A.Y."/>
            <person name="de la Torre Cortes P."/>
            <person name="Kalamorz F."/>
            <person name="Cook G.M."/>
            <person name="van Loosdrecht M.C.M."/>
            <person name="McMillan D.G.G."/>
        </authorList>
    </citation>
    <scope>NUCLEOTIDE SEQUENCE [LARGE SCALE GENOMIC DNA]</scope>
    <source>
        <strain evidence="4 6">TA2.A1</strain>
    </source>
</reference>
<gene>
    <name evidence="3" type="ORF">CathTA2_1757</name>
    <name evidence="4" type="ORF">HUR95_09050</name>
</gene>
<dbReference type="InterPro" id="IPR050553">
    <property type="entry name" value="Thioredoxin_ResA/DsbE_sf"/>
</dbReference>
<dbReference type="Proteomes" id="UP000825179">
    <property type="component" value="Chromosome"/>
</dbReference>
<dbReference type="InterPro" id="IPR017937">
    <property type="entry name" value="Thioredoxin_CS"/>
</dbReference>
<evidence type="ECO:0000313" key="5">
    <source>
        <dbReference type="Proteomes" id="UP000010716"/>
    </source>
</evidence>
<keyword evidence="6" id="KW-1185">Reference proteome</keyword>
<dbReference type="KEGG" id="cthu:HUR95_09050"/>